<accession>A0A383BYE9</accession>
<sequence length="243" mass="28380">MEINEDFEYIGSDISTTSLPIAYQKSYYIDGGISGLFFQYSMKLNTNLSFGLQYSFLFGNQTIDERRYTYDIQIDSTLFDETILEEFIHEDDLYYIYEGSGEITYIQNSNKFSSSKLMLEGRYAIDKHEYAFRAAMNGNMIIKSIDMQNTLDTIYFYNHESINSKRISEMAFGYHNKISKSLGMIIEAQINYPINISEKVVLFDTDAPQENSIHFGIYNKFINPKYSFWNNLNLRAGIYLKEL</sequence>
<name>A0A383BYE9_9ZZZZ</name>
<proteinExistence type="predicted"/>
<reference evidence="1" key="1">
    <citation type="submission" date="2018-05" db="EMBL/GenBank/DDBJ databases">
        <authorList>
            <person name="Lanie J.A."/>
            <person name="Ng W.-L."/>
            <person name="Kazmierczak K.M."/>
            <person name="Andrzejewski T.M."/>
            <person name="Davidsen T.M."/>
            <person name="Wayne K.J."/>
            <person name="Tettelin H."/>
            <person name="Glass J.I."/>
            <person name="Rusch D."/>
            <person name="Podicherti R."/>
            <person name="Tsui H.-C.T."/>
            <person name="Winkler M.E."/>
        </authorList>
    </citation>
    <scope>NUCLEOTIDE SEQUENCE</scope>
</reference>
<dbReference type="AlphaFoldDB" id="A0A383BYE9"/>
<evidence type="ECO:0008006" key="2">
    <source>
        <dbReference type="Google" id="ProtNLM"/>
    </source>
</evidence>
<dbReference type="EMBL" id="UINC01204272">
    <property type="protein sequence ID" value="SVE24921.1"/>
    <property type="molecule type" value="Genomic_DNA"/>
</dbReference>
<gene>
    <name evidence="1" type="ORF">METZ01_LOCUS477775</name>
</gene>
<feature type="non-terminal residue" evidence="1">
    <location>
        <position position="243"/>
    </location>
</feature>
<organism evidence="1">
    <name type="scientific">marine metagenome</name>
    <dbReference type="NCBI Taxonomy" id="408172"/>
    <lineage>
        <taxon>unclassified sequences</taxon>
        <taxon>metagenomes</taxon>
        <taxon>ecological metagenomes</taxon>
    </lineage>
</organism>
<protein>
    <recommendedName>
        <fullName evidence="2">DUF5723 domain-containing protein</fullName>
    </recommendedName>
</protein>
<evidence type="ECO:0000313" key="1">
    <source>
        <dbReference type="EMBL" id="SVE24921.1"/>
    </source>
</evidence>
<feature type="non-terminal residue" evidence="1">
    <location>
        <position position="1"/>
    </location>
</feature>